<dbReference type="GO" id="GO:0003743">
    <property type="term" value="F:translation initiation factor activity"/>
    <property type="evidence" value="ECO:0007669"/>
    <property type="project" value="InterPro"/>
</dbReference>
<protein>
    <submittedName>
        <fullName evidence="1">Uncharacterized protein</fullName>
    </submittedName>
</protein>
<dbReference type="InterPro" id="IPR039757">
    <property type="entry name" value="EIF2D"/>
</dbReference>
<keyword evidence="2" id="KW-1185">Reference proteome</keyword>
<dbReference type="GO" id="GO:0001731">
    <property type="term" value="P:formation of translation preinitiation complex"/>
    <property type="evidence" value="ECO:0007669"/>
    <property type="project" value="InterPro"/>
</dbReference>
<dbReference type="Proteomes" id="UP000076532">
    <property type="component" value="Unassembled WGS sequence"/>
</dbReference>
<evidence type="ECO:0000313" key="1">
    <source>
        <dbReference type="EMBL" id="KZP09913.1"/>
    </source>
</evidence>
<dbReference type="PANTHER" id="PTHR12217:SF4">
    <property type="entry name" value="EUKARYOTIC TRANSLATION INITIATION FACTOR 2D"/>
    <property type="match status" value="1"/>
</dbReference>
<proteinExistence type="predicted"/>
<organism evidence="1 2">
    <name type="scientific">Athelia psychrophila</name>
    <dbReference type="NCBI Taxonomy" id="1759441"/>
    <lineage>
        <taxon>Eukaryota</taxon>
        <taxon>Fungi</taxon>
        <taxon>Dikarya</taxon>
        <taxon>Basidiomycota</taxon>
        <taxon>Agaricomycotina</taxon>
        <taxon>Agaricomycetes</taxon>
        <taxon>Agaricomycetidae</taxon>
        <taxon>Atheliales</taxon>
        <taxon>Atheliaceae</taxon>
        <taxon>Athelia</taxon>
    </lineage>
</organism>
<dbReference type="OrthoDB" id="199771at2759"/>
<reference evidence="1 2" key="1">
    <citation type="journal article" date="2016" name="Mol. Biol. Evol.">
        <title>Comparative Genomics of Early-Diverging Mushroom-Forming Fungi Provides Insights into the Origins of Lignocellulose Decay Capabilities.</title>
        <authorList>
            <person name="Nagy L.G."/>
            <person name="Riley R."/>
            <person name="Tritt A."/>
            <person name="Adam C."/>
            <person name="Daum C."/>
            <person name="Floudas D."/>
            <person name="Sun H."/>
            <person name="Yadav J.S."/>
            <person name="Pangilinan J."/>
            <person name="Larsson K.H."/>
            <person name="Matsuura K."/>
            <person name="Barry K."/>
            <person name="Labutti K."/>
            <person name="Kuo R."/>
            <person name="Ohm R.A."/>
            <person name="Bhattacharya S.S."/>
            <person name="Shirouzu T."/>
            <person name="Yoshinaga Y."/>
            <person name="Martin F.M."/>
            <person name="Grigoriev I.V."/>
            <person name="Hibbett D.S."/>
        </authorList>
    </citation>
    <scope>NUCLEOTIDE SEQUENCE [LARGE SCALE GENOMIC DNA]</scope>
    <source>
        <strain evidence="1 2">CBS 109695</strain>
    </source>
</reference>
<sequence>MPNLKMFGGARVHKAHDLDRRVVDKMQPLHEIAIDRKEPTIKKGALNPMSVAAKVQQGKKVSTLISGFEPFLITVDVLAEKLRRLSVSATSGASLLSPYYYG</sequence>
<dbReference type="EMBL" id="KV417690">
    <property type="protein sequence ID" value="KZP09913.1"/>
    <property type="molecule type" value="Genomic_DNA"/>
</dbReference>
<accession>A0A165YTY3</accession>
<gene>
    <name evidence="1" type="ORF">FIBSPDRAFT_963579</name>
</gene>
<dbReference type="STRING" id="436010.A0A165YTY3"/>
<dbReference type="PANTHER" id="PTHR12217">
    <property type="entry name" value="EUKARYOTIC TRANSLATION INITIATION FACTOR 2D"/>
    <property type="match status" value="1"/>
</dbReference>
<dbReference type="AlphaFoldDB" id="A0A165YTY3"/>
<evidence type="ECO:0000313" key="2">
    <source>
        <dbReference type="Proteomes" id="UP000076532"/>
    </source>
</evidence>
<name>A0A165YTY3_9AGAM</name>